<sequence>MVGPVAACARSAGGSESPRGPTQLNADCQSTAPVKRNTRKTSGGLALEKAIEKNSGKPFSVEFDTETCKSVCANAERFNNEIGQQVRDLISLTYTTWKGVPPSTRARLVNKVRDEGGEKNSDAPKTKVSKGVETAEEWEKLCDYWGSEKQKRDPMTNELPSLIDHF</sequence>
<proteinExistence type="predicted"/>
<dbReference type="OrthoDB" id="10338759at2759"/>
<reference evidence="3" key="1">
    <citation type="submission" date="2016-06" db="EMBL/GenBank/DDBJ databases">
        <title>Parallel loss of symbiosis genes in relatives of nitrogen-fixing non-legume Parasponia.</title>
        <authorList>
            <person name="Van Velzen R."/>
            <person name="Holmer R."/>
            <person name="Bu F."/>
            <person name="Rutten L."/>
            <person name="Van Zeijl A."/>
            <person name="Liu W."/>
            <person name="Santuari L."/>
            <person name="Cao Q."/>
            <person name="Sharma T."/>
            <person name="Shen D."/>
            <person name="Roswanjaya Y."/>
            <person name="Wardhani T."/>
            <person name="Kalhor M.S."/>
            <person name="Jansen J."/>
            <person name="Van den Hoogen J."/>
            <person name="Gungor B."/>
            <person name="Hartog M."/>
            <person name="Hontelez J."/>
            <person name="Verver J."/>
            <person name="Yang W.-C."/>
            <person name="Schijlen E."/>
            <person name="Repin R."/>
            <person name="Schilthuizen M."/>
            <person name="Schranz E."/>
            <person name="Heidstra R."/>
            <person name="Miyata K."/>
            <person name="Fedorova E."/>
            <person name="Kohlen W."/>
            <person name="Bisseling T."/>
            <person name="Smit S."/>
            <person name="Geurts R."/>
        </authorList>
    </citation>
    <scope>NUCLEOTIDE SEQUENCE [LARGE SCALE GENOMIC DNA]</scope>
    <source>
        <strain evidence="3">cv. WU1-14</strain>
    </source>
</reference>
<keyword evidence="3" id="KW-1185">Reference proteome</keyword>
<gene>
    <name evidence="2" type="ORF">PanWU01x14_194800</name>
</gene>
<feature type="compositionally biased region" description="Basic and acidic residues" evidence="1">
    <location>
        <begin position="112"/>
        <end position="125"/>
    </location>
</feature>
<feature type="region of interest" description="Disordered" evidence="1">
    <location>
        <begin position="112"/>
        <end position="133"/>
    </location>
</feature>
<evidence type="ECO:0000313" key="2">
    <source>
        <dbReference type="EMBL" id="PON54401.1"/>
    </source>
</evidence>
<feature type="region of interest" description="Disordered" evidence="1">
    <location>
        <begin position="1"/>
        <end position="43"/>
    </location>
</feature>
<dbReference type="EMBL" id="JXTB01000195">
    <property type="protein sequence ID" value="PON54401.1"/>
    <property type="molecule type" value="Genomic_DNA"/>
</dbReference>
<dbReference type="Proteomes" id="UP000237105">
    <property type="component" value="Unassembled WGS sequence"/>
</dbReference>
<organism evidence="2 3">
    <name type="scientific">Parasponia andersonii</name>
    <name type="common">Sponia andersonii</name>
    <dbReference type="NCBI Taxonomy" id="3476"/>
    <lineage>
        <taxon>Eukaryota</taxon>
        <taxon>Viridiplantae</taxon>
        <taxon>Streptophyta</taxon>
        <taxon>Embryophyta</taxon>
        <taxon>Tracheophyta</taxon>
        <taxon>Spermatophyta</taxon>
        <taxon>Magnoliopsida</taxon>
        <taxon>eudicotyledons</taxon>
        <taxon>Gunneridae</taxon>
        <taxon>Pentapetalae</taxon>
        <taxon>rosids</taxon>
        <taxon>fabids</taxon>
        <taxon>Rosales</taxon>
        <taxon>Cannabaceae</taxon>
        <taxon>Parasponia</taxon>
    </lineage>
</organism>
<accession>A0A2P5C047</accession>
<comment type="caution">
    <text evidence="2">The sequence shown here is derived from an EMBL/GenBank/DDBJ whole genome shotgun (WGS) entry which is preliminary data.</text>
</comment>
<evidence type="ECO:0000313" key="3">
    <source>
        <dbReference type="Proteomes" id="UP000237105"/>
    </source>
</evidence>
<protein>
    <submittedName>
        <fullName evidence="2">Uncharacterized protein</fullName>
    </submittedName>
</protein>
<name>A0A2P5C047_PARAD</name>
<dbReference type="AlphaFoldDB" id="A0A2P5C047"/>
<feature type="compositionally biased region" description="Polar residues" evidence="1">
    <location>
        <begin position="20"/>
        <end position="32"/>
    </location>
</feature>
<evidence type="ECO:0000256" key="1">
    <source>
        <dbReference type="SAM" id="MobiDB-lite"/>
    </source>
</evidence>